<evidence type="ECO:0000313" key="10">
    <source>
        <dbReference type="EMBL" id="EZG51080.1"/>
    </source>
</evidence>
<keyword evidence="5" id="KW-0064">Aspartyl protease</keyword>
<organism evidence="10 11">
    <name type="scientific">Gregarina niphandrodes</name>
    <name type="common">Septate eugregarine</name>
    <dbReference type="NCBI Taxonomy" id="110365"/>
    <lineage>
        <taxon>Eukaryota</taxon>
        <taxon>Sar</taxon>
        <taxon>Alveolata</taxon>
        <taxon>Apicomplexa</taxon>
        <taxon>Conoidasida</taxon>
        <taxon>Gregarinasina</taxon>
        <taxon>Eugregarinorida</taxon>
        <taxon>Gregarinidae</taxon>
        <taxon>Gregarina</taxon>
    </lineage>
</organism>
<dbReference type="GO" id="GO:0004190">
    <property type="term" value="F:aspartic-type endopeptidase activity"/>
    <property type="evidence" value="ECO:0007669"/>
    <property type="project" value="UniProtKB-KW"/>
</dbReference>
<comment type="caution">
    <text evidence="10">The sequence shown here is derived from an EMBL/GenBank/DDBJ whole genome shotgun (WGS) entry which is preliminary data.</text>
</comment>
<evidence type="ECO:0000256" key="2">
    <source>
        <dbReference type="ARBA" id="ARBA00022679"/>
    </source>
</evidence>
<keyword evidence="8" id="KW-0695">RNA-directed DNA polymerase</keyword>
<dbReference type="OrthoDB" id="2013610at2759"/>
<dbReference type="SUPFAM" id="SSF56672">
    <property type="entry name" value="DNA/RNA polymerases"/>
    <property type="match status" value="1"/>
</dbReference>
<evidence type="ECO:0000259" key="9">
    <source>
        <dbReference type="Pfam" id="PF17917"/>
    </source>
</evidence>
<dbReference type="RefSeq" id="XP_011131984.1">
    <property type="nucleotide sequence ID" value="XM_011133682.1"/>
</dbReference>
<dbReference type="GeneID" id="22914405"/>
<dbReference type="GO" id="GO:0004519">
    <property type="term" value="F:endonuclease activity"/>
    <property type="evidence" value="ECO:0007669"/>
    <property type="project" value="UniProtKB-KW"/>
</dbReference>
<gene>
    <name evidence="10" type="ORF">GNI_125000</name>
</gene>
<keyword evidence="4" id="KW-0540">Nuclease</keyword>
<keyword evidence="2" id="KW-0808">Transferase</keyword>
<dbReference type="PANTHER" id="PTHR33064">
    <property type="entry name" value="POL PROTEIN"/>
    <property type="match status" value="1"/>
</dbReference>
<evidence type="ECO:0000256" key="7">
    <source>
        <dbReference type="ARBA" id="ARBA00022801"/>
    </source>
</evidence>
<dbReference type="CDD" id="cd09274">
    <property type="entry name" value="RNase_HI_RT_Ty3"/>
    <property type="match status" value="1"/>
</dbReference>
<evidence type="ECO:0000313" key="11">
    <source>
        <dbReference type="Proteomes" id="UP000019763"/>
    </source>
</evidence>
<dbReference type="InterPro" id="IPR041373">
    <property type="entry name" value="RT_RNaseH"/>
</dbReference>
<dbReference type="GO" id="GO:0003964">
    <property type="term" value="F:RNA-directed DNA polymerase activity"/>
    <property type="evidence" value="ECO:0007669"/>
    <property type="project" value="UniProtKB-KW"/>
</dbReference>
<protein>
    <submittedName>
        <fullName evidence="10">Pol protein</fullName>
    </submittedName>
</protein>
<evidence type="ECO:0000256" key="4">
    <source>
        <dbReference type="ARBA" id="ARBA00022722"/>
    </source>
</evidence>
<dbReference type="InterPro" id="IPR043502">
    <property type="entry name" value="DNA/RNA_pol_sf"/>
</dbReference>
<feature type="domain" description="Reverse transcriptase RNase H-like" evidence="9">
    <location>
        <begin position="23"/>
        <end position="115"/>
    </location>
</feature>
<proteinExistence type="predicted"/>
<keyword evidence="11" id="KW-1185">Reference proteome</keyword>
<evidence type="ECO:0000256" key="3">
    <source>
        <dbReference type="ARBA" id="ARBA00022695"/>
    </source>
</evidence>
<evidence type="ECO:0000256" key="1">
    <source>
        <dbReference type="ARBA" id="ARBA00022670"/>
    </source>
</evidence>
<feature type="non-terminal residue" evidence="10">
    <location>
        <position position="1"/>
    </location>
</feature>
<name>A0A023B2N4_GRENI</name>
<keyword evidence="7" id="KW-0378">Hydrolase</keyword>
<dbReference type="InterPro" id="IPR051320">
    <property type="entry name" value="Viral_Replic_Matur_Polypro"/>
</dbReference>
<keyword evidence="3" id="KW-0548">Nucleotidyltransferase</keyword>
<sequence>HQRAYERLKDAVASTIKLHPPKPEGEYVIYTDASETSVGTVLMQRQGEVEVPIEFASKKFSDTRERELFAVKWAIDQWRDYVSLSHFTVVTDHNNLRYLVNVDKGKVFRWALYLKFISGEQNNVADWLSRYSAMTGDCDEFVGQDGPPCGCGEAR</sequence>
<keyword evidence="1" id="KW-0645">Protease</keyword>
<dbReference type="AlphaFoldDB" id="A0A023B2N4"/>
<keyword evidence="6" id="KW-0255">Endonuclease</keyword>
<dbReference type="PANTHER" id="PTHR33064:SF37">
    <property type="entry name" value="RIBONUCLEASE H"/>
    <property type="match status" value="1"/>
</dbReference>
<evidence type="ECO:0000256" key="6">
    <source>
        <dbReference type="ARBA" id="ARBA00022759"/>
    </source>
</evidence>
<dbReference type="EMBL" id="AFNH02000931">
    <property type="protein sequence ID" value="EZG51080.1"/>
    <property type="molecule type" value="Genomic_DNA"/>
</dbReference>
<dbReference type="VEuPathDB" id="CryptoDB:GNI_125000"/>
<evidence type="ECO:0000256" key="8">
    <source>
        <dbReference type="ARBA" id="ARBA00022918"/>
    </source>
</evidence>
<reference evidence="10" key="1">
    <citation type="submission" date="2013-12" db="EMBL/GenBank/DDBJ databases">
        <authorList>
            <person name="Omoto C.K."/>
            <person name="Sibley D."/>
            <person name="Venepally P."/>
            <person name="Hadjithomas M."/>
            <person name="Karamycheva S."/>
            <person name="Brunk B."/>
            <person name="Roos D."/>
            <person name="Caler E."/>
            <person name="Lorenzi H."/>
        </authorList>
    </citation>
    <scope>NUCLEOTIDE SEQUENCE</scope>
</reference>
<dbReference type="Pfam" id="PF17917">
    <property type="entry name" value="RT_RNaseH"/>
    <property type="match status" value="1"/>
</dbReference>
<accession>A0A023B2N4</accession>
<evidence type="ECO:0000256" key="5">
    <source>
        <dbReference type="ARBA" id="ARBA00022750"/>
    </source>
</evidence>
<dbReference type="GO" id="GO:0006508">
    <property type="term" value="P:proteolysis"/>
    <property type="evidence" value="ECO:0007669"/>
    <property type="project" value="UniProtKB-KW"/>
</dbReference>
<dbReference type="Proteomes" id="UP000019763">
    <property type="component" value="Unassembled WGS sequence"/>
</dbReference>
<dbReference type="eggNOG" id="KOG0017">
    <property type="taxonomic scope" value="Eukaryota"/>
</dbReference>